<protein>
    <submittedName>
        <fullName evidence="2">PRC-barrel domain-containing protein</fullName>
    </submittedName>
</protein>
<sequence length="143" mass="14859">MLFTETIGRKVVSTGNASTVGHVGSLVIDPSVRRVVGLSLKKTHGAGTMLPWTGITAFGADAVTVSGEDQIVDEEGALEELNSKAHHIIKKRVLTTSGQQIGIVRDVDFDPSDGTILGIITDGPPIDGRALLGVGSYAVVVRG</sequence>
<dbReference type="InterPro" id="IPR027275">
    <property type="entry name" value="PRC-brl_dom"/>
</dbReference>
<reference evidence="2 3" key="1">
    <citation type="submission" date="2016-10" db="EMBL/GenBank/DDBJ databases">
        <authorList>
            <person name="de Groot N.N."/>
        </authorList>
    </citation>
    <scope>NUCLEOTIDE SEQUENCE [LARGE SCALE GENOMIC DNA]</scope>
    <source>
        <strain evidence="3">P4-7,KCTC 19426,CECT 7604</strain>
    </source>
</reference>
<evidence type="ECO:0000259" key="1">
    <source>
        <dbReference type="Pfam" id="PF05239"/>
    </source>
</evidence>
<dbReference type="STRING" id="1090615.SAMN04515671_1542"/>
<dbReference type="OrthoDB" id="4198549at2"/>
<evidence type="ECO:0000313" key="2">
    <source>
        <dbReference type="EMBL" id="SDO63295.1"/>
    </source>
</evidence>
<dbReference type="Gene3D" id="2.30.30.240">
    <property type="entry name" value="PRC-barrel domain"/>
    <property type="match status" value="2"/>
</dbReference>
<dbReference type="AlphaFoldDB" id="A0A1H0L5D5"/>
<gene>
    <name evidence="2" type="ORF">SAMN04515671_1542</name>
</gene>
<feature type="domain" description="PRC-barrel" evidence="1">
    <location>
        <begin position="84"/>
        <end position="124"/>
    </location>
</feature>
<organism evidence="2 3">
    <name type="scientific">Nakamurella panacisegetis</name>
    <dbReference type="NCBI Taxonomy" id="1090615"/>
    <lineage>
        <taxon>Bacteria</taxon>
        <taxon>Bacillati</taxon>
        <taxon>Actinomycetota</taxon>
        <taxon>Actinomycetes</taxon>
        <taxon>Nakamurellales</taxon>
        <taxon>Nakamurellaceae</taxon>
        <taxon>Nakamurella</taxon>
    </lineage>
</organism>
<name>A0A1H0L5D5_9ACTN</name>
<evidence type="ECO:0000313" key="3">
    <source>
        <dbReference type="Proteomes" id="UP000198741"/>
    </source>
</evidence>
<dbReference type="SUPFAM" id="SSF50346">
    <property type="entry name" value="PRC-barrel domain"/>
    <property type="match status" value="2"/>
</dbReference>
<keyword evidence="3" id="KW-1185">Reference proteome</keyword>
<dbReference type="InterPro" id="IPR011033">
    <property type="entry name" value="PRC_barrel-like_sf"/>
</dbReference>
<proteinExistence type="predicted"/>
<accession>A0A1H0L5D5</accession>
<dbReference type="EMBL" id="LT629710">
    <property type="protein sequence ID" value="SDO63295.1"/>
    <property type="molecule type" value="Genomic_DNA"/>
</dbReference>
<dbReference type="Pfam" id="PF05239">
    <property type="entry name" value="PRC"/>
    <property type="match status" value="1"/>
</dbReference>
<dbReference type="Proteomes" id="UP000198741">
    <property type="component" value="Chromosome I"/>
</dbReference>
<dbReference type="RefSeq" id="WP_090475454.1">
    <property type="nucleotide sequence ID" value="NZ_LT629710.1"/>
</dbReference>